<dbReference type="InterPro" id="IPR009057">
    <property type="entry name" value="Homeodomain-like_sf"/>
</dbReference>
<dbReference type="PROSITE" id="PS00035">
    <property type="entry name" value="POU_1"/>
    <property type="match status" value="1"/>
</dbReference>
<dbReference type="PANTHER" id="PTHR11636">
    <property type="entry name" value="POU DOMAIN"/>
    <property type="match status" value="1"/>
</dbReference>
<evidence type="ECO:0000256" key="1">
    <source>
        <dbReference type="ARBA" id="ARBA00004123"/>
    </source>
</evidence>
<dbReference type="InterPro" id="IPR010982">
    <property type="entry name" value="Lambda_DNA-bd_dom_sf"/>
</dbReference>
<dbReference type="SUPFAM" id="SSF47413">
    <property type="entry name" value="lambda repressor-like DNA-binding domains"/>
    <property type="match status" value="1"/>
</dbReference>
<evidence type="ECO:0000259" key="9">
    <source>
        <dbReference type="PROSITE" id="PS51179"/>
    </source>
</evidence>
<dbReference type="InterPro" id="IPR013847">
    <property type="entry name" value="POU"/>
</dbReference>
<dbReference type="InterPro" id="IPR050255">
    <property type="entry name" value="POU_domain_TF"/>
</dbReference>
<keyword evidence="7" id="KW-0804">Transcription</keyword>
<keyword evidence="3 5" id="KW-0371">Homeobox</keyword>
<protein>
    <recommendedName>
        <fullName evidence="7">POU domain protein</fullName>
    </recommendedName>
</protein>
<dbReference type="PROSITE" id="PS51179">
    <property type="entry name" value="POU_3"/>
    <property type="match status" value="1"/>
</dbReference>
<gene>
    <name evidence="11" type="primary">LOC106478457</name>
</gene>
<organism evidence="10 11">
    <name type="scientific">Limulus polyphemus</name>
    <name type="common">Atlantic horseshoe crab</name>
    <dbReference type="NCBI Taxonomy" id="6850"/>
    <lineage>
        <taxon>Eukaryota</taxon>
        <taxon>Metazoa</taxon>
        <taxon>Ecdysozoa</taxon>
        <taxon>Arthropoda</taxon>
        <taxon>Chelicerata</taxon>
        <taxon>Merostomata</taxon>
        <taxon>Xiphosura</taxon>
        <taxon>Limulidae</taxon>
        <taxon>Limulus</taxon>
    </lineage>
</organism>
<dbReference type="Pfam" id="PF00046">
    <property type="entry name" value="Homeodomain"/>
    <property type="match status" value="1"/>
</dbReference>
<keyword evidence="2 5" id="KW-0238">DNA-binding</keyword>
<name>A0ABM1S2A2_LIMPO</name>
<dbReference type="SUPFAM" id="SSF46689">
    <property type="entry name" value="Homeodomain-like"/>
    <property type="match status" value="1"/>
</dbReference>
<dbReference type="GeneID" id="106478457"/>
<evidence type="ECO:0000256" key="2">
    <source>
        <dbReference type="ARBA" id="ARBA00023125"/>
    </source>
</evidence>
<feature type="domain" description="POU-specific" evidence="9">
    <location>
        <begin position="446"/>
        <end position="520"/>
    </location>
</feature>
<comment type="similarity">
    <text evidence="7">Belongs to the POU transcription factor family.</text>
</comment>
<evidence type="ECO:0000256" key="7">
    <source>
        <dbReference type="RuleBase" id="RU361194"/>
    </source>
</evidence>
<accession>A0ABM1S2A2</accession>
<dbReference type="PROSITE" id="PS00465">
    <property type="entry name" value="POU_2"/>
    <property type="match status" value="1"/>
</dbReference>
<reference evidence="11" key="1">
    <citation type="submission" date="2025-08" db="UniProtKB">
        <authorList>
            <consortium name="RefSeq"/>
        </authorList>
    </citation>
    <scope>IDENTIFICATION</scope>
    <source>
        <tissue evidence="11">Muscle</tissue>
    </source>
</reference>
<evidence type="ECO:0000256" key="6">
    <source>
        <dbReference type="RuleBase" id="RU000682"/>
    </source>
</evidence>
<feature type="domain" description="Homeobox" evidence="8">
    <location>
        <begin position="539"/>
        <end position="599"/>
    </location>
</feature>
<evidence type="ECO:0000256" key="3">
    <source>
        <dbReference type="ARBA" id="ARBA00023155"/>
    </source>
</evidence>
<evidence type="ECO:0000256" key="4">
    <source>
        <dbReference type="ARBA" id="ARBA00023242"/>
    </source>
</evidence>
<keyword evidence="10" id="KW-1185">Reference proteome</keyword>
<evidence type="ECO:0000313" key="10">
    <source>
        <dbReference type="Proteomes" id="UP000694941"/>
    </source>
</evidence>
<keyword evidence="4 5" id="KW-0539">Nucleus</keyword>
<dbReference type="PANTHER" id="PTHR11636:SF5">
    <property type="entry name" value="POU DOMAIN MOTIF 3, ISOFORM F"/>
    <property type="match status" value="1"/>
</dbReference>
<dbReference type="Gene3D" id="1.10.260.40">
    <property type="entry name" value="lambda repressor-like DNA-binding domains"/>
    <property type="match status" value="1"/>
</dbReference>
<dbReference type="RefSeq" id="XP_022237757.1">
    <property type="nucleotide sequence ID" value="XM_022382049.1"/>
</dbReference>
<dbReference type="Pfam" id="PF00157">
    <property type="entry name" value="Pou"/>
    <property type="match status" value="1"/>
</dbReference>
<sequence length="607" mass="63990">MGTQTNIAEQLLVAVQNMKGATSSDSNEIPKGERSSASALLGAKLSGSGIGTPGSTGTLNPTFGNLPLAGVVGLAGLPQMSPFDGISGLAGLNIVNQLASAAQGIQATVSASTNTTLANNGASTVLTNATPANVSVATNGQHNVQQVAHQGAAQQVAMTPQFILAAGQPIQGVQGAQLLIPTSSGVAIQQLITFPVSQFAGNQLVQMVASNGQIFTTTLANLQSLSQPFQIPGISPASAAGASSVQPQPVIAAGNLTNMATPVSAVPQLLTNASGQVVAIGPQLLTQPVVSPNQSTANLIQMAPQLAAQLQQQQLFQQQQQHHHLTAQQEEKQISPLNNQPIALVSKSQPCASTVTTSTQAIGGHLPTSQLSLNQVAMVTAQLASQAKHSSVQTVTQHLPPTQETSLTHTLQETVRGGITSPVDSTPTISTLQATNTINNQTSNIVDGINLEEIREFAKAFKIRRLSLGLTQTQVGLALSATEGPSYSQSAICRFEKLDITPKSAQKIKPVLERWMKEAEERYKNGDHNLTEFIGNEPSKRRKRRTSFTPAALQILNQFFEKNTHPSGAEMTELAEQLNYEREVVRVWFCNKRQALKNTIKKLKGGI</sequence>
<evidence type="ECO:0000256" key="5">
    <source>
        <dbReference type="PROSITE-ProRule" id="PRU00108"/>
    </source>
</evidence>
<dbReference type="PROSITE" id="PS50071">
    <property type="entry name" value="HOMEOBOX_2"/>
    <property type="match status" value="1"/>
</dbReference>
<evidence type="ECO:0000313" key="11">
    <source>
        <dbReference type="RefSeq" id="XP_022237757.1"/>
    </source>
</evidence>
<feature type="DNA-binding region" description="Homeobox" evidence="5">
    <location>
        <begin position="541"/>
        <end position="600"/>
    </location>
</feature>
<dbReference type="SMART" id="SM00352">
    <property type="entry name" value="POU"/>
    <property type="match status" value="1"/>
</dbReference>
<dbReference type="CDD" id="cd00086">
    <property type="entry name" value="homeodomain"/>
    <property type="match status" value="1"/>
</dbReference>
<dbReference type="InterPro" id="IPR000327">
    <property type="entry name" value="POU_dom"/>
</dbReference>
<proteinExistence type="inferred from homology"/>
<dbReference type="SMART" id="SM00389">
    <property type="entry name" value="HOX"/>
    <property type="match status" value="1"/>
</dbReference>
<dbReference type="InterPro" id="IPR001356">
    <property type="entry name" value="HD"/>
</dbReference>
<comment type="subcellular location">
    <subcellularLocation>
        <location evidence="1 5 6">Nucleus</location>
    </subcellularLocation>
</comment>
<dbReference type="Proteomes" id="UP000694941">
    <property type="component" value="Unplaced"/>
</dbReference>
<evidence type="ECO:0000259" key="8">
    <source>
        <dbReference type="PROSITE" id="PS50071"/>
    </source>
</evidence>
<dbReference type="PRINTS" id="PR00028">
    <property type="entry name" value="POUDOMAIN"/>
</dbReference>
<dbReference type="Gene3D" id="1.10.10.60">
    <property type="entry name" value="Homeodomain-like"/>
    <property type="match status" value="1"/>
</dbReference>